<evidence type="ECO:0000313" key="11">
    <source>
        <dbReference type="Proteomes" id="UP001230220"/>
    </source>
</evidence>
<evidence type="ECO:0000259" key="9">
    <source>
        <dbReference type="SMART" id="SM01038"/>
    </source>
</evidence>
<comment type="similarity">
    <text evidence="2 8">Belongs to the glycosyl hydrolase 2 family.</text>
</comment>
<dbReference type="PANTHER" id="PTHR46323:SF2">
    <property type="entry name" value="BETA-GALACTOSIDASE"/>
    <property type="match status" value="1"/>
</dbReference>
<dbReference type="PROSITE" id="PS00719">
    <property type="entry name" value="GLYCOSYL_HYDROL_F2_1"/>
    <property type="match status" value="1"/>
</dbReference>
<dbReference type="InterPro" id="IPR023232">
    <property type="entry name" value="Glyco_hydro_2_AS"/>
</dbReference>
<evidence type="ECO:0000256" key="3">
    <source>
        <dbReference type="ARBA" id="ARBA00012756"/>
    </source>
</evidence>
<evidence type="ECO:0000256" key="6">
    <source>
        <dbReference type="ARBA" id="ARBA00023295"/>
    </source>
</evidence>
<dbReference type="EC" id="3.2.1.23" evidence="3 8"/>
<evidence type="ECO:0000313" key="10">
    <source>
        <dbReference type="EMBL" id="MDQ0361717.1"/>
    </source>
</evidence>
<dbReference type="InterPro" id="IPR023230">
    <property type="entry name" value="Glyco_hydro_2_CS"/>
</dbReference>
<dbReference type="Gene3D" id="3.20.20.80">
    <property type="entry name" value="Glycosidases"/>
    <property type="match status" value="1"/>
</dbReference>
<dbReference type="Pfam" id="PF00703">
    <property type="entry name" value="Glyco_hydro_2"/>
    <property type="match status" value="1"/>
</dbReference>
<dbReference type="InterPro" id="IPR008979">
    <property type="entry name" value="Galactose-bd-like_sf"/>
</dbReference>
<accession>A0ABU0E4A8</accession>
<dbReference type="PRINTS" id="PR00132">
    <property type="entry name" value="GLHYDRLASE2"/>
</dbReference>
<name>A0ABU0E4A8_9FIRM</name>
<dbReference type="PROSITE" id="PS00608">
    <property type="entry name" value="GLYCOSYL_HYDROL_F2_2"/>
    <property type="match status" value="1"/>
</dbReference>
<evidence type="ECO:0000256" key="4">
    <source>
        <dbReference type="ARBA" id="ARBA00013303"/>
    </source>
</evidence>
<dbReference type="PANTHER" id="PTHR46323">
    <property type="entry name" value="BETA-GALACTOSIDASE"/>
    <property type="match status" value="1"/>
</dbReference>
<dbReference type="SUPFAM" id="SSF49785">
    <property type="entry name" value="Galactose-binding domain-like"/>
    <property type="match status" value="1"/>
</dbReference>
<keyword evidence="11" id="KW-1185">Reference proteome</keyword>
<evidence type="ECO:0000256" key="5">
    <source>
        <dbReference type="ARBA" id="ARBA00022801"/>
    </source>
</evidence>
<dbReference type="InterPro" id="IPR036156">
    <property type="entry name" value="Beta-gal/glucu_dom_sf"/>
</dbReference>
<evidence type="ECO:0000256" key="8">
    <source>
        <dbReference type="RuleBase" id="RU361154"/>
    </source>
</evidence>
<evidence type="ECO:0000256" key="7">
    <source>
        <dbReference type="ARBA" id="ARBA00032230"/>
    </source>
</evidence>
<sequence>MNINKADLAWLENPEVFEVNRKQPYSDHNYYACIEEAKQKEEMKWKQSLNGKWYFAYAKNPNERISDFYKPEFDCHHFDMIEVPSHIQLQGYDQIHYINTLYPWDGKEHLRPPHISKTYNPVASYVNYFTLDDDLKNQKSIDLVFEGVECAFYVWLNGTFIGYSEDTFTNTTFDISETIQDGVNKLAVEVYKYSSASWLEDQDFFRFSGIFRDVSLYARPKIHIEDIFVHSILKNNYQSADIQVDLKTSHQKGTLEVTVYDPIGEVVYESNQMTLTSFNFSLDDVQLWSAEQPNRYELYLHIYDENNNLIEVVPQSFGIREFKMDQGVMKLNGKRIIFKGVNRHEFSSKRGRSVTKEDMLFDIKFMKQHNINAVRTSHYPNQSLWYELCDEYGIYLIDETNLESHGSWQKLSECEPSWNVPGNYPQWKEVVLDRAKNMLERDKNHPSILIWSCGNESYAGDNIVAMANYFRERDNTRLVHYEGCVWNRDYEDATDMESRMYAKVKDIKEYLDNDPKKPYISCEYMHAMGNSLGGISHYTDLEHEYEKYQGGFIWDYIDQAIEYTDQYGKKVLGYGGDFKDRYTDYNFSGDGIIFADRKISPKAQEVKFCYQDIKITVNEQGFEINNQMLFTNTDNYTFEYIAKSNDKILQQGFLSVSVKPLQTKQFDIDWITPDSEVIYTVRAVLKEDTKWQSKGYEVAFGQMSKGSYEEKATTGQPLQIVEGDGNIGIYCENFKAMFANSEGLISLKYDNEEYIARAPRPVFSRASTDNDRGIKHEYTSSMWYSASTFFYCQKFDYEIKNDEVQLHYEYLLPTVPQTSFDVTYTVTSPGVINVDCFYHGQNDLPELPLVGMCFKLYNIVDRFTYLGGGPLENYADRKQGAKLDVYRQEVKDNVTPYLVPQECGNRCDVRYVKVTDENDNGLSFVSKNTPFEMNVLPYSMQQLECVMHQEELPKSYYTYVTIMAKQMGVGGDDSWGAPVLDEYLIQGDQDIQYSFTIKQAKGGN</sequence>
<dbReference type="GO" id="GO:0004565">
    <property type="term" value="F:beta-galactosidase activity"/>
    <property type="evidence" value="ECO:0007669"/>
    <property type="project" value="UniProtKB-EC"/>
</dbReference>
<reference evidence="10 11" key="1">
    <citation type="submission" date="2023-07" db="EMBL/GenBank/DDBJ databases">
        <title>Genomic Encyclopedia of Type Strains, Phase IV (KMG-IV): sequencing the most valuable type-strain genomes for metagenomic binning, comparative biology and taxonomic classification.</title>
        <authorList>
            <person name="Goeker M."/>
        </authorList>
    </citation>
    <scope>NUCLEOTIDE SEQUENCE [LARGE SCALE GENOMIC DNA]</scope>
    <source>
        <strain evidence="10 11">DSM 16784</strain>
    </source>
</reference>
<dbReference type="SUPFAM" id="SSF49303">
    <property type="entry name" value="beta-Galactosidase/glucuronidase domain"/>
    <property type="match status" value="2"/>
</dbReference>
<evidence type="ECO:0000256" key="2">
    <source>
        <dbReference type="ARBA" id="ARBA00007401"/>
    </source>
</evidence>
<feature type="domain" description="Beta galactosidase small chain/" evidence="9">
    <location>
        <begin position="728"/>
        <end position="998"/>
    </location>
</feature>
<dbReference type="InterPro" id="IPR006101">
    <property type="entry name" value="Glyco_hydro_2"/>
</dbReference>
<protein>
    <recommendedName>
        <fullName evidence="4 8">Beta-galactosidase</fullName>
        <ecNumber evidence="3 8">3.2.1.23</ecNumber>
    </recommendedName>
    <alternativeName>
        <fullName evidence="7 8">Lactase</fullName>
    </alternativeName>
</protein>
<dbReference type="InterPro" id="IPR013783">
    <property type="entry name" value="Ig-like_fold"/>
</dbReference>
<dbReference type="InterPro" id="IPR006103">
    <property type="entry name" value="Glyco_hydro_2_cat"/>
</dbReference>
<dbReference type="InterPro" id="IPR014718">
    <property type="entry name" value="GH-type_carb-bd"/>
</dbReference>
<dbReference type="Pfam" id="PF16353">
    <property type="entry name" value="LacZ_4"/>
    <property type="match status" value="1"/>
</dbReference>
<keyword evidence="5 8" id="KW-0378">Hydrolase</keyword>
<keyword evidence="6 8" id="KW-0326">Glycosidase</keyword>
<dbReference type="Gene3D" id="2.60.40.10">
    <property type="entry name" value="Immunoglobulins"/>
    <property type="match status" value="2"/>
</dbReference>
<gene>
    <name evidence="10" type="ORF">J2S15_002467</name>
</gene>
<evidence type="ECO:0000256" key="1">
    <source>
        <dbReference type="ARBA" id="ARBA00001412"/>
    </source>
</evidence>
<comment type="catalytic activity">
    <reaction evidence="1 8">
        <text>Hydrolysis of terminal non-reducing beta-D-galactose residues in beta-D-galactosides.</text>
        <dbReference type="EC" id="3.2.1.23"/>
    </reaction>
</comment>
<dbReference type="EMBL" id="JAUSUR010000004">
    <property type="protein sequence ID" value="MDQ0361717.1"/>
    <property type="molecule type" value="Genomic_DNA"/>
</dbReference>
<comment type="caution">
    <text evidence="10">The sequence shown here is derived from an EMBL/GenBank/DDBJ whole genome shotgun (WGS) entry which is preliminary data.</text>
</comment>
<dbReference type="Gene3D" id="2.70.98.10">
    <property type="match status" value="1"/>
</dbReference>
<dbReference type="SMART" id="SM01038">
    <property type="entry name" value="Bgal_small_N"/>
    <property type="match status" value="1"/>
</dbReference>
<dbReference type="InterPro" id="IPR011013">
    <property type="entry name" value="Gal_mutarotase_sf_dom"/>
</dbReference>
<dbReference type="Pfam" id="PF02929">
    <property type="entry name" value="Bgal_small_N"/>
    <property type="match status" value="1"/>
</dbReference>
<dbReference type="Proteomes" id="UP001230220">
    <property type="component" value="Unassembled WGS sequence"/>
</dbReference>
<dbReference type="Pfam" id="PF02836">
    <property type="entry name" value="Glyco_hydro_2_C"/>
    <property type="match status" value="1"/>
</dbReference>
<dbReference type="InterPro" id="IPR006102">
    <property type="entry name" value="Ig-like_GH2"/>
</dbReference>
<dbReference type="InterPro" id="IPR032312">
    <property type="entry name" value="LacZ_4"/>
</dbReference>
<dbReference type="SUPFAM" id="SSF74650">
    <property type="entry name" value="Galactose mutarotase-like"/>
    <property type="match status" value="1"/>
</dbReference>
<dbReference type="Gene3D" id="2.60.120.260">
    <property type="entry name" value="Galactose-binding domain-like"/>
    <property type="match status" value="1"/>
</dbReference>
<dbReference type="InterPro" id="IPR006104">
    <property type="entry name" value="Glyco_hydro_2_N"/>
</dbReference>
<dbReference type="RefSeq" id="WP_307408682.1">
    <property type="nucleotide sequence ID" value="NZ_JAUSUR010000004.1"/>
</dbReference>
<dbReference type="Pfam" id="PF02837">
    <property type="entry name" value="Glyco_hydro_2_N"/>
    <property type="match status" value="1"/>
</dbReference>
<dbReference type="InterPro" id="IPR004199">
    <property type="entry name" value="B-gal_small/dom_5"/>
</dbReference>
<proteinExistence type="inferred from homology"/>
<organism evidence="10 11">
    <name type="scientific">Breznakia pachnodae</name>
    <dbReference type="NCBI Taxonomy" id="265178"/>
    <lineage>
        <taxon>Bacteria</taxon>
        <taxon>Bacillati</taxon>
        <taxon>Bacillota</taxon>
        <taxon>Erysipelotrichia</taxon>
        <taxon>Erysipelotrichales</taxon>
        <taxon>Erysipelotrichaceae</taxon>
        <taxon>Breznakia</taxon>
    </lineage>
</organism>
<dbReference type="InterPro" id="IPR050347">
    <property type="entry name" value="Bact_Beta-galactosidase"/>
</dbReference>
<dbReference type="InterPro" id="IPR017853">
    <property type="entry name" value="GH"/>
</dbReference>
<dbReference type="SUPFAM" id="SSF51445">
    <property type="entry name" value="(Trans)glycosidases"/>
    <property type="match status" value="1"/>
</dbReference>